<dbReference type="Proteomes" id="UP001281761">
    <property type="component" value="Unassembled WGS sequence"/>
</dbReference>
<evidence type="ECO:0000256" key="1">
    <source>
        <dbReference type="SAM" id="MobiDB-lite"/>
    </source>
</evidence>
<proteinExistence type="predicted"/>
<accession>A0ABQ9XAN8</accession>
<reference evidence="3 5" key="1">
    <citation type="journal article" date="2022" name="bioRxiv">
        <title>Genomics of Preaxostyla Flagellates Illuminates Evolutionary Transitions and the Path Towards Mitochondrial Loss.</title>
        <authorList>
            <person name="Novak L.V.F."/>
            <person name="Treitli S.C."/>
            <person name="Pyrih J."/>
            <person name="Halakuc P."/>
            <person name="Pipaliya S.V."/>
            <person name="Vacek V."/>
            <person name="Brzon O."/>
            <person name="Soukal P."/>
            <person name="Eme L."/>
            <person name="Dacks J.B."/>
            <person name="Karnkowska A."/>
            <person name="Elias M."/>
            <person name="Hampl V."/>
        </authorList>
    </citation>
    <scope>NUCLEOTIDE SEQUENCE [LARGE SCALE GENOMIC DNA]</scope>
    <source>
        <strain evidence="3">NAU3</strain>
        <tissue evidence="3">Gut</tissue>
    </source>
</reference>
<evidence type="ECO:0000313" key="3">
    <source>
        <dbReference type="EMBL" id="KAK2947275.1"/>
    </source>
</evidence>
<keyword evidence="2" id="KW-1133">Transmembrane helix</keyword>
<evidence type="ECO:0000313" key="5">
    <source>
        <dbReference type="Proteomes" id="UP001281761"/>
    </source>
</evidence>
<keyword evidence="2" id="KW-0812">Transmembrane</keyword>
<evidence type="ECO:0000256" key="2">
    <source>
        <dbReference type="SAM" id="Phobius"/>
    </source>
</evidence>
<feature type="transmembrane region" description="Helical" evidence="2">
    <location>
        <begin position="56"/>
        <end position="79"/>
    </location>
</feature>
<comment type="caution">
    <text evidence="3">The sequence shown here is derived from an EMBL/GenBank/DDBJ whole genome shotgun (WGS) entry which is preliminary data.</text>
</comment>
<name>A0ABQ9XAN8_9EUKA</name>
<keyword evidence="2" id="KW-0472">Membrane</keyword>
<dbReference type="EMBL" id="JARBJD010000205">
    <property type="protein sequence ID" value="KAK2947275.1"/>
    <property type="molecule type" value="Genomic_DNA"/>
</dbReference>
<sequence length="93" mass="10230">MDQDVLISSQSASTSRVNRKHFTDCRRGSKQNKVALLPKGVHAEWTNMVWLKVKCIVIGVIVGVCVFVVVRVCAACGCGRKKNDASHQMLSTQ</sequence>
<feature type="region of interest" description="Disordered" evidence="1">
    <location>
        <begin position="1"/>
        <end position="20"/>
    </location>
</feature>
<protein>
    <submittedName>
        <fullName evidence="3">Uncharacterized protein</fullName>
    </submittedName>
</protein>
<evidence type="ECO:0000313" key="4">
    <source>
        <dbReference type="EMBL" id="KAK2948570.1"/>
    </source>
</evidence>
<keyword evidence="5" id="KW-1185">Reference proteome</keyword>
<feature type="compositionally biased region" description="Polar residues" evidence="1">
    <location>
        <begin position="1"/>
        <end position="16"/>
    </location>
</feature>
<organism evidence="3 5">
    <name type="scientific">Blattamonas nauphoetae</name>
    <dbReference type="NCBI Taxonomy" id="2049346"/>
    <lineage>
        <taxon>Eukaryota</taxon>
        <taxon>Metamonada</taxon>
        <taxon>Preaxostyla</taxon>
        <taxon>Oxymonadida</taxon>
        <taxon>Blattamonas</taxon>
    </lineage>
</organism>
<gene>
    <name evidence="4" type="ORF">BLNAU_16469</name>
    <name evidence="3" type="ORF">BLNAU_17751</name>
</gene>
<dbReference type="EMBL" id="JARBJD010000173">
    <property type="protein sequence ID" value="KAK2948570.1"/>
    <property type="molecule type" value="Genomic_DNA"/>
</dbReference>